<evidence type="ECO:0000259" key="1">
    <source>
        <dbReference type="PROSITE" id="PS51725"/>
    </source>
</evidence>
<dbReference type="EMBL" id="ANOH01000416">
    <property type="protein sequence ID" value="EMI52581.1"/>
    <property type="molecule type" value="Genomic_DNA"/>
</dbReference>
<organism evidence="2 3">
    <name type="scientific">Rhodopirellula sallentina SM41</name>
    <dbReference type="NCBI Taxonomy" id="1263870"/>
    <lineage>
        <taxon>Bacteria</taxon>
        <taxon>Pseudomonadati</taxon>
        <taxon>Planctomycetota</taxon>
        <taxon>Planctomycetia</taxon>
        <taxon>Pirellulales</taxon>
        <taxon>Pirellulaceae</taxon>
        <taxon>Rhodopirellula</taxon>
    </lineage>
</organism>
<dbReference type="Gene3D" id="3.30.70.100">
    <property type="match status" value="1"/>
</dbReference>
<dbReference type="PATRIC" id="fig|1263870.3.peg.6322"/>
<dbReference type="InterPro" id="IPR011008">
    <property type="entry name" value="Dimeric_a/b-barrel"/>
</dbReference>
<dbReference type="PROSITE" id="PS51725">
    <property type="entry name" value="ABM"/>
    <property type="match status" value="1"/>
</dbReference>
<keyword evidence="3" id="KW-1185">Reference proteome</keyword>
<keyword evidence="2" id="KW-0503">Monooxygenase</keyword>
<dbReference type="Pfam" id="PF03992">
    <property type="entry name" value="ABM"/>
    <property type="match status" value="1"/>
</dbReference>
<dbReference type="SUPFAM" id="SSF54909">
    <property type="entry name" value="Dimeric alpha+beta barrel"/>
    <property type="match status" value="1"/>
</dbReference>
<proteinExistence type="predicted"/>
<evidence type="ECO:0000313" key="2">
    <source>
        <dbReference type="EMBL" id="EMI52581.1"/>
    </source>
</evidence>
<dbReference type="Proteomes" id="UP000011885">
    <property type="component" value="Unassembled WGS sequence"/>
</dbReference>
<reference evidence="2 3" key="1">
    <citation type="journal article" date="2013" name="Mar. Genomics">
        <title>Expression of sulfatases in Rhodopirellula baltica and the diversity of sulfatases in the genus Rhodopirellula.</title>
        <authorList>
            <person name="Wegner C.E."/>
            <person name="Richter-Heitmann T."/>
            <person name="Klindworth A."/>
            <person name="Klockow C."/>
            <person name="Richter M."/>
            <person name="Achstetter T."/>
            <person name="Glockner F.O."/>
            <person name="Harder J."/>
        </authorList>
    </citation>
    <scope>NUCLEOTIDE SEQUENCE [LARGE SCALE GENOMIC DNA]</scope>
    <source>
        <strain evidence="2 3">SM41</strain>
    </source>
</reference>
<name>M5U3Y7_9BACT</name>
<keyword evidence="2" id="KW-0560">Oxidoreductase</keyword>
<sequence>MIQAVLRLVPPPDKRNETLRVLCGLACPTETSKGCRFCRVLSDENDDESIIYWAHWETRTDLENHFRSERFHRLLPYIEMSLEPPQVEICNLEVIGELDVIVSAIAPKQT</sequence>
<feature type="domain" description="ABM" evidence="1">
    <location>
        <begin position="2"/>
        <end position="90"/>
    </location>
</feature>
<dbReference type="GO" id="GO:0004497">
    <property type="term" value="F:monooxygenase activity"/>
    <property type="evidence" value="ECO:0007669"/>
    <property type="project" value="UniProtKB-KW"/>
</dbReference>
<dbReference type="RefSeq" id="WP_008687264.1">
    <property type="nucleotide sequence ID" value="NZ_ANOH01000416.1"/>
</dbReference>
<dbReference type="AlphaFoldDB" id="M5U3Y7"/>
<dbReference type="InterPro" id="IPR007138">
    <property type="entry name" value="ABM_dom"/>
</dbReference>
<protein>
    <submittedName>
        <fullName evidence="2">Antibiotic biosynthesis monooxygenase</fullName>
    </submittedName>
</protein>
<gene>
    <name evidence="2" type="ORF">RSSM_05967</name>
</gene>
<comment type="caution">
    <text evidence="2">The sequence shown here is derived from an EMBL/GenBank/DDBJ whole genome shotgun (WGS) entry which is preliminary data.</text>
</comment>
<evidence type="ECO:0000313" key="3">
    <source>
        <dbReference type="Proteomes" id="UP000011885"/>
    </source>
</evidence>
<accession>M5U3Y7</accession>